<dbReference type="Pfam" id="PF00149">
    <property type="entry name" value="Metallophos"/>
    <property type="match status" value="1"/>
</dbReference>
<evidence type="ECO:0000313" key="3">
    <source>
        <dbReference type="Proteomes" id="UP000271098"/>
    </source>
</evidence>
<dbReference type="EMBL" id="UYRT01015223">
    <property type="protein sequence ID" value="VDK54820.1"/>
    <property type="molecule type" value="Genomic_DNA"/>
</dbReference>
<dbReference type="GO" id="GO:0004722">
    <property type="term" value="F:protein serine/threonine phosphatase activity"/>
    <property type="evidence" value="ECO:0007669"/>
    <property type="project" value="TreeGrafter"/>
</dbReference>
<dbReference type="Proteomes" id="UP000271098">
    <property type="component" value="Unassembled WGS sequence"/>
</dbReference>
<reference evidence="2 3" key="1">
    <citation type="submission" date="2018-11" db="EMBL/GenBank/DDBJ databases">
        <authorList>
            <consortium name="Pathogen Informatics"/>
        </authorList>
    </citation>
    <scope>NUCLEOTIDE SEQUENCE [LARGE SCALE GENOMIC DNA]</scope>
</reference>
<dbReference type="PANTHER" id="PTHR11668">
    <property type="entry name" value="SERINE/THREONINE PROTEIN PHOSPHATASE"/>
    <property type="match status" value="1"/>
</dbReference>
<dbReference type="OrthoDB" id="1930084at2759"/>
<evidence type="ECO:0000313" key="2">
    <source>
        <dbReference type="EMBL" id="VDK54820.1"/>
    </source>
</evidence>
<dbReference type="GO" id="GO:0005634">
    <property type="term" value="C:nucleus"/>
    <property type="evidence" value="ECO:0007669"/>
    <property type="project" value="TreeGrafter"/>
</dbReference>
<gene>
    <name evidence="2" type="ORF">GPUH_LOCUS6457</name>
</gene>
<dbReference type="PANTHER" id="PTHR11668:SF429">
    <property type="entry name" value="SERINE_THREONINE-PROTEIN PHOSPHATASE PP1 ISOZYME 9"/>
    <property type="match status" value="1"/>
</dbReference>
<dbReference type="InterPro" id="IPR029052">
    <property type="entry name" value="Metallo-depent_PP-like"/>
</dbReference>
<dbReference type="Gene3D" id="3.60.21.10">
    <property type="match status" value="1"/>
</dbReference>
<protein>
    <recommendedName>
        <fullName evidence="1">Calcineurin-like phosphoesterase domain-containing protein</fullName>
    </recommendedName>
</protein>
<proteinExistence type="predicted"/>
<accession>A0A3P6RJF8</accession>
<organism evidence="2 3">
    <name type="scientific">Gongylonema pulchrum</name>
    <dbReference type="NCBI Taxonomy" id="637853"/>
    <lineage>
        <taxon>Eukaryota</taxon>
        <taxon>Metazoa</taxon>
        <taxon>Ecdysozoa</taxon>
        <taxon>Nematoda</taxon>
        <taxon>Chromadorea</taxon>
        <taxon>Rhabditida</taxon>
        <taxon>Spirurina</taxon>
        <taxon>Spiruromorpha</taxon>
        <taxon>Spiruroidea</taxon>
        <taxon>Gongylonematidae</taxon>
        <taxon>Gongylonema</taxon>
    </lineage>
</organism>
<sequence>MLRIFEIRGFPPASNYLFLGNYTGHGKWSLETICLLLAYKVKYSNNVYLLRGSSEAAKIVRSSAFYDDWLV</sequence>
<dbReference type="GO" id="GO:0005737">
    <property type="term" value="C:cytoplasm"/>
    <property type="evidence" value="ECO:0007669"/>
    <property type="project" value="TreeGrafter"/>
</dbReference>
<dbReference type="InterPro" id="IPR004843">
    <property type="entry name" value="Calcineurin-like_PHP"/>
</dbReference>
<dbReference type="AlphaFoldDB" id="A0A3P6RJF8"/>
<dbReference type="PRINTS" id="PR00114">
    <property type="entry name" value="STPHPHTASE"/>
</dbReference>
<name>A0A3P6RJF8_9BILA</name>
<dbReference type="SUPFAM" id="SSF56300">
    <property type="entry name" value="Metallo-dependent phosphatases"/>
    <property type="match status" value="1"/>
</dbReference>
<dbReference type="InterPro" id="IPR050341">
    <property type="entry name" value="PP1_catalytic_subunit"/>
</dbReference>
<evidence type="ECO:0000259" key="1">
    <source>
        <dbReference type="Pfam" id="PF00149"/>
    </source>
</evidence>
<keyword evidence="3" id="KW-1185">Reference proteome</keyword>
<dbReference type="InterPro" id="IPR006186">
    <property type="entry name" value="Ser/Thr-sp_prot-phosphatase"/>
</dbReference>
<feature type="domain" description="Calcineurin-like phosphoesterase" evidence="1">
    <location>
        <begin position="10"/>
        <end position="66"/>
    </location>
</feature>